<dbReference type="AlphaFoldDB" id="A0A561Q118"/>
<dbReference type="Gene3D" id="3.40.50.720">
    <property type="entry name" value="NAD(P)-binding Rossmann-like Domain"/>
    <property type="match status" value="2"/>
</dbReference>
<dbReference type="GO" id="GO:0016616">
    <property type="term" value="F:oxidoreductase activity, acting on the CH-OH group of donors, NAD or NADP as acceptor"/>
    <property type="evidence" value="ECO:0007669"/>
    <property type="project" value="InterPro"/>
</dbReference>
<reference evidence="7 8" key="1">
    <citation type="submission" date="2019-06" db="EMBL/GenBank/DDBJ databases">
        <title>Sorghum-associated microbial communities from plants grown in Nebraska, USA.</title>
        <authorList>
            <person name="Schachtman D."/>
        </authorList>
    </citation>
    <scope>NUCLEOTIDE SEQUENCE [LARGE SCALE GENOMIC DNA]</scope>
    <source>
        <strain evidence="7 8">1225</strain>
    </source>
</reference>
<dbReference type="Proteomes" id="UP000320653">
    <property type="component" value="Unassembled WGS sequence"/>
</dbReference>
<dbReference type="InterPro" id="IPR006140">
    <property type="entry name" value="D-isomer_DH_NAD-bd"/>
</dbReference>
<dbReference type="PROSITE" id="PS00670">
    <property type="entry name" value="D_2_HYDROXYACID_DH_2"/>
    <property type="match status" value="1"/>
</dbReference>
<name>A0A561Q118_9HYPH</name>
<feature type="domain" description="D-isomer specific 2-hydroxyacid dehydrogenase NAD-binding" evidence="6">
    <location>
        <begin position="110"/>
        <end position="299"/>
    </location>
</feature>
<protein>
    <submittedName>
        <fullName evidence="7">D-3-phosphoglycerate dehydrogenase</fullName>
    </submittedName>
</protein>
<dbReference type="InterPro" id="IPR029753">
    <property type="entry name" value="D-isomer_DH_CS"/>
</dbReference>
<evidence type="ECO:0000256" key="3">
    <source>
        <dbReference type="ARBA" id="ARBA00023027"/>
    </source>
</evidence>
<dbReference type="SUPFAM" id="SSF51735">
    <property type="entry name" value="NAD(P)-binding Rossmann-fold domains"/>
    <property type="match status" value="1"/>
</dbReference>
<evidence type="ECO:0000259" key="6">
    <source>
        <dbReference type="Pfam" id="PF02826"/>
    </source>
</evidence>
<dbReference type="Pfam" id="PF02826">
    <property type="entry name" value="2-Hacid_dh_C"/>
    <property type="match status" value="1"/>
</dbReference>
<dbReference type="Pfam" id="PF00389">
    <property type="entry name" value="2-Hacid_dh"/>
    <property type="match status" value="1"/>
</dbReference>
<dbReference type="RefSeq" id="WP_145643446.1">
    <property type="nucleotide sequence ID" value="NZ_VIWP01000016.1"/>
</dbReference>
<keyword evidence="8" id="KW-1185">Reference proteome</keyword>
<evidence type="ECO:0000313" key="8">
    <source>
        <dbReference type="Proteomes" id="UP000320653"/>
    </source>
</evidence>
<comment type="similarity">
    <text evidence="1 4">Belongs to the D-isomer specific 2-hydroxyacid dehydrogenase family.</text>
</comment>
<evidence type="ECO:0000256" key="2">
    <source>
        <dbReference type="ARBA" id="ARBA00023002"/>
    </source>
</evidence>
<dbReference type="InterPro" id="IPR006139">
    <property type="entry name" value="D-isomer_2_OHA_DH_cat_dom"/>
</dbReference>
<dbReference type="EMBL" id="VIWP01000016">
    <property type="protein sequence ID" value="TWF44078.1"/>
    <property type="molecule type" value="Genomic_DNA"/>
</dbReference>
<evidence type="ECO:0000256" key="1">
    <source>
        <dbReference type="ARBA" id="ARBA00005854"/>
    </source>
</evidence>
<evidence type="ECO:0000256" key="4">
    <source>
        <dbReference type="RuleBase" id="RU003719"/>
    </source>
</evidence>
<accession>A0A561Q118</accession>
<evidence type="ECO:0000313" key="7">
    <source>
        <dbReference type="EMBL" id="TWF44078.1"/>
    </source>
</evidence>
<dbReference type="InterPro" id="IPR036291">
    <property type="entry name" value="NAD(P)-bd_dom_sf"/>
</dbReference>
<dbReference type="InterPro" id="IPR043322">
    <property type="entry name" value="CtBP"/>
</dbReference>
<feature type="domain" description="D-isomer specific 2-hydroxyacid dehydrogenase catalytic" evidence="5">
    <location>
        <begin position="25"/>
        <end position="331"/>
    </location>
</feature>
<dbReference type="OrthoDB" id="9793626at2"/>
<proteinExistence type="inferred from homology"/>
<keyword evidence="2 4" id="KW-0560">Oxidoreductase</keyword>
<sequence length="339" mass="37376">MPFKVLVPDAHMRDLDIERSVSGDAIEYLVYDELDPNAIPDAVWNDCDAVLIWHRMRLNADAVAKLHKCRLIVRVGVGFDNVDTAACRARGIPVANVPNYGTTEVADHALAMMLYIVRGLGTYEARMKADPVTGFVAEDVPTVRRLRKTTFGAIGMGRIGTAIARRAAAFDMNIVYFDPYLPEGHDLSLGFERVRSLKALLERSDVVSLHVPLSDATRRMMGAAEFATMKKGSILINIARGGLVDIDALYDALYSGHLTAAGLDVLPQEPPVSRPKLVEAWRTNADWLAGRLILTPHAAFYSESAYEDMRTFSAEILMDYLVEGTLRNNVNPGWNSKAA</sequence>
<organism evidence="7 8">
    <name type="scientific">Neorhizobium alkalisoli</name>
    <dbReference type="NCBI Taxonomy" id="528178"/>
    <lineage>
        <taxon>Bacteria</taxon>
        <taxon>Pseudomonadati</taxon>
        <taxon>Pseudomonadota</taxon>
        <taxon>Alphaproteobacteria</taxon>
        <taxon>Hyphomicrobiales</taxon>
        <taxon>Rhizobiaceae</taxon>
        <taxon>Rhizobium/Agrobacterium group</taxon>
        <taxon>Neorhizobium</taxon>
    </lineage>
</organism>
<dbReference type="PANTHER" id="PTHR43761:SF1">
    <property type="entry name" value="D-ISOMER SPECIFIC 2-HYDROXYACID DEHYDROGENASE CATALYTIC DOMAIN-CONTAINING PROTEIN-RELATED"/>
    <property type="match status" value="1"/>
</dbReference>
<evidence type="ECO:0000259" key="5">
    <source>
        <dbReference type="Pfam" id="PF00389"/>
    </source>
</evidence>
<dbReference type="InterPro" id="IPR050418">
    <property type="entry name" value="D-iso_2-hydroxyacid_DH_PdxB"/>
</dbReference>
<dbReference type="SUPFAM" id="SSF52283">
    <property type="entry name" value="Formate/glycerate dehydrogenase catalytic domain-like"/>
    <property type="match status" value="1"/>
</dbReference>
<gene>
    <name evidence="7" type="ORF">FHW37_11682</name>
</gene>
<dbReference type="PROSITE" id="PS00671">
    <property type="entry name" value="D_2_HYDROXYACID_DH_3"/>
    <property type="match status" value="1"/>
</dbReference>
<dbReference type="PANTHER" id="PTHR43761">
    <property type="entry name" value="D-ISOMER SPECIFIC 2-HYDROXYACID DEHYDROGENASE FAMILY PROTEIN (AFU_ORTHOLOGUE AFUA_1G13630)"/>
    <property type="match status" value="1"/>
</dbReference>
<dbReference type="GO" id="GO:0003714">
    <property type="term" value="F:transcription corepressor activity"/>
    <property type="evidence" value="ECO:0007669"/>
    <property type="project" value="InterPro"/>
</dbReference>
<dbReference type="CDD" id="cd05299">
    <property type="entry name" value="CtBP_dh"/>
    <property type="match status" value="1"/>
</dbReference>
<comment type="caution">
    <text evidence="7">The sequence shown here is derived from an EMBL/GenBank/DDBJ whole genome shotgun (WGS) entry which is preliminary data.</text>
</comment>
<keyword evidence="3" id="KW-0520">NAD</keyword>
<dbReference type="GO" id="GO:0051287">
    <property type="term" value="F:NAD binding"/>
    <property type="evidence" value="ECO:0007669"/>
    <property type="project" value="InterPro"/>
</dbReference>